<gene>
    <name evidence="2" type="ORF">PQU95_12375</name>
</gene>
<evidence type="ECO:0000313" key="3">
    <source>
        <dbReference type="Proteomes" id="UP001219956"/>
    </source>
</evidence>
<evidence type="ECO:0000313" key="2">
    <source>
        <dbReference type="EMBL" id="MDC7718006.1"/>
    </source>
</evidence>
<keyword evidence="3" id="KW-1185">Reference proteome</keyword>
<dbReference type="InterPro" id="IPR011846">
    <property type="entry name" value="Cyd_oper_YbgE"/>
</dbReference>
<dbReference type="EMBL" id="JAQQLF010000015">
    <property type="protein sequence ID" value="MDC7718006.1"/>
    <property type="molecule type" value="Genomic_DNA"/>
</dbReference>
<feature type="transmembrane region" description="Helical" evidence="1">
    <location>
        <begin position="67"/>
        <end position="86"/>
    </location>
</feature>
<reference evidence="2 3" key="1">
    <citation type="submission" date="2023-01" db="EMBL/GenBank/DDBJ databases">
        <title>Novel species of the genus Vogesella isolated from rivers.</title>
        <authorList>
            <person name="Lu H."/>
        </authorList>
    </citation>
    <scope>NUCLEOTIDE SEQUENCE [LARGE SCALE GENOMIC DNA]</scope>
    <source>
        <strain evidence="2 3">DC21W</strain>
    </source>
</reference>
<dbReference type="Proteomes" id="UP001219956">
    <property type="component" value="Unassembled WGS sequence"/>
</dbReference>
<sequence length="93" mass="9832">MSEAAQTRPLALLLGVGLMLGVSVQPQWLATPAGLADHPAATLLMWAMSAALVRGVGFAPRHWLPRALFSAPAMWLALLAALWRLASLHGLAI</sequence>
<keyword evidence="1" id="KW-0812">Transmembrane</keyword>
<dbReference type="RefSeq" id="WP_272752309.1">
    <property type="nucleotide sequence ID" value="NZ_JAQQLF010000015.1"/>
</dbReference>
<proteinExistence type="predicted"/>
<accession>A0ABT5IZK8</accession>
<keyword evidence="1" id="KW-0472">Membrane</keyword>
<protein>
    <submittedName>
        <fullName evidence="2">Cyd operon YbgE family protein</fullName>
    </submittedName>
</protein>
<dbReference type="Pfam" id="PF09600">
    <property type="entry name" value="Cyd_oper_YbgE"/>
    <property type="match status" value="1"/>
</dbReference>
<name>A0ABT5IZK8_9NEIS</name>
<evidence type="ECO:0000256" key="1">
    <source>
        <dbReference type="SAM" id="Phobius"/>
    </source>
</evidence>
<comment type="caution">
    <text evidence="2">The sequence shown here is derived from an EMBL/GenBank/DDBJ whole genome shotgun (WGS) entry which is preliminary data.</text>
</comment>
<keyword evidence="1" id="KW-1133">Transmembrane helix</keyword>
<organism evidence="2 3">
    <name type="scientific">Vogesella aquatica</name>
    <dbReference type="NCBI Taxonomy" id="2984206"/>
    <lineage>
        <taxon>Bacteria</taxon>
        <taxon>Pseudomonadati</taxon>
        <taxon>Pseudomonadota</taxon>
        <taxon>Betaproteobacteria</taxon>
        <taxon>Neisseriales</taxon>
        <taxon>Chromobacteriaceae</taxon>
        <taxon>Vogesella</taxon>
    </lineage>
</organism>
<feature type="transmembrane region" description="Helical" evidence="1">
    <location>
        <begin position="40"/>
        <end position="60"/>
    </location>
</feature>